<comment type="caution">
    <text evidence="2">The sequence shown here is derived from an EMBL/GenBank/DDBJ whole genome shotgun (WGS) entry which is preliminary data.</text>
</comment>
<evidence type="ECO:0000313" key="2">
    <source>
        <dbReference type="EMBL" id="NEM93461.1"/>
    </source>
</evidence>
<keyword evidence="1" id="KW-0472">Membrane</keyword>
<dbReference type="RefSeq" id="WP_052145160.1">
    <property type="nucleotide sequence ID" value="NZ_CP012997.1"/>
</dbReference>
<dbReference type="EMBL" id="JAAGVX010000003">
    <property type="protein sequence ID" value="NEM93461.1"/>
    <property type="molecule type" value="Genomic_DNA"/>
</dbReference>
<feature type="transmembrane region" description="Helical" evidence="1">
    <location>
        <begin position="12"/>
        <end position="38"/>
    </location>
</feature>
<dbReference type="AlphaFoldDB" id="A0A6B3LIP2"/>
<keyword evidence="1" id="KW-0812">Transmembrane</keyword>
<accession>A0A6B3LIP2</accession>
<evidence type="ECO:0000256" key="1">
    <source>
        <dbReference type="SAM" id="Phobius"/>
    </source>
</evidence>
<proteinExistence type="predicted"/>
<gene>
    <name evidence="2" type="ORF">G3T61_04570</name>
</gene>
<reference evidence="2" key="1">
    <citation type="submission" date="2020-02" db="EMBL/GenBank/DDBJ databases">
        <title>Genome Announcements.</title>
        <authorList>
            <person name="Abdulabbas H.T."/>
            <person name="Bunyan I.A."/>
            <person name="Abdul-Lateef L.A."/>
        </authorList>
    </citation>
    <scope>NUCLEOTIDE SEQUENCE</scope>
    <source>
        <strain evidence="2">NAG1</strain>
    </source>
</reference>
<sequence length="225" mass="25226">MKKTYEDKRTPIWFIVVLTSLLTATAIVLVLILLMHIVSTPSLLQYSGFADSFLLKDPNVISEPYLTYALGHLVKENAILKLDDFWSFQSGFYQTLITVLIATNGILAALAFIFIKTSSHDKAIESAVEHTHIFLNGHDFSEKVKNSVEAKMAVLQGDYDSTANLLDEKLLILNDDIVPSVSSFKEDIPALKNKIENLERYVGVLTQRVADLDRSEFSESTLEIK</sequence>
<protein>
    <submittedName>
        <fullName evidence="2">Uncharacterized protein</fullName>
    </submittedName>
</protein>
<keyword evidence="1" id="KW-1133">Transmembrane helix</keyword>
<feature type="transmembrane region" description="Helical" evidence="1">
    <location>
        <begin position="92"/>
        <end position="115"/>
    </location>
</feature>
<name>A0A6B3LIP2_VIBCL</name>
<organism evidence="2">
    <name type="scientific">Vibrio cholerae</name>
    <dbReference type="NCBI Taxonomy" id="666"/>
    <lineage>
        <taxon>Bacteria</taxon>
        <taxon>Pseudomonadati</taxon>
        <taxon>Pseudomonadota</taxon>
        <taxon>Gammaproteobacteria</taxon>
        <taxon>Vibrionales</taxon>
        <taxon>Vibrionaceae</taxon>
        <taxon>Vibrio</taxon>
    </lineage>
</organism>